<dbReference type="InterPro" id="IPR013792">
    <property type="entry name" value="RNA3'P_cycl/enolpyr_Trfase_a/b"/>
</dbReference>
<dbReference type="EMBL" id="PNJD01000445">
    <property type="protein sequence ID" value="PMP93806.1"/>
    <property type="molecule type" value="Genomic_DNA"/>
</dbReference>
<evidence type="ECO:0000313" key="3">
    <source>
        <dbReference type="EMBL" id="PMP93806.1"/>
    </source>
</evidence>
<accession>A0A2N7Q6W9</accession>
<dbReference type="InterPro" id="IPR001986">
    <property type="entry name" value="Enolpyruvate_Tfrase_dom"/>
</dbReference>
<evidence type="ECO:0000313" key="4">
    <source>
        <dbReference type="Proteomes" id="UP000235619"/>
    </source>
</evidence>
<dbReference type="SUPFAM" id="SSF55205">
    <property type="entry name" value="EPT/RTPC-like"/>
    <property type="match status" value="1"/>
</dbReference>
<comment type="caution">
    <text evidence="3">The sequence shown here is derived from an EMBL/GenBank/DDBJ whole genome shotgun (WGS) entry which is preliminary data.</text>
</comment>
<reference evidence="3 4" key="1">
    <citation type="submission" date="2018-01" db="EMBL/GenBank/DDBJ databases">
        <title>Metagenomic assembled genomes from two thermal pools in the Uzon Caldera, Kamchatka, Russia.</title>
        <authorList>
            <person name="Wilkins L."/>
            <person name="Ettinger C."/>
        </authorList>
    </citation>
    <scope>NUCLEOTIDE SEQUENCE [LARGE SCALE GENOMIC DNA]</scope>
    <source>
        <strain evidence="3">ARK-04</strain>
    </source>
</reference>
<keyword evidence="1 3" id="KW-0808">Transferase</keyword>
<sequence length="64" mass="6961">MNSKEIKPLKNLKKISFKLPTSKSLTQRALICSALAQGISKIINPLISEDTLLLKEALKAVGVN</sequence>
<dbReference type="AlphaFoldDB" id="A0A2N7Q6W9"/>
<dbReference type="InterPro" id="IPR036968">
    <property type="entry name" value="Enolpyruvate_Tfrase_sf"/>
</dbReference>
<evidence type="ECO:0000256" key="1">
    <source>
        <dbReference type="ARBA" id="ARBA00022679"/>
    </source>
</evidence>
<protein>
    <submittedName>
        <fullName evidence="3">3-phosphoshikimate 1-carboxyvinyltransferase</fullName>
    </submittedName>
</protein>
<proteinExistence type="predicted"/>
<evidence type="ECO:0000259" key="2">
    <source>
        <dbReference type="Pfam" id="PF00275"/>
    </source>
</evidence>
<gene>
    <name evidence="3" type="ORF">C0169_07340</name>
</gene>
<feature type="non-terminal residue" evidence="3">
    <location>
        <position position="64"/>
    </location>
</feature>
<dbReference type="Proteomes" id="UP000235619">
    <property type="component" value="Unassembled WGS sequence"/>
</dbReference>
<name>A0A2N7Q6W9_9BACT</name>
<feature type="domain" description="Enolpyruvate transferase" evidence="2">
    <location>
        <begin position="17"/>
        <end position="63"/>
    </location>
</feature>
<dbReference type="Pfam" id="PF00275">
    <property type="entry name" value="EPSP_synthase"/>
    <property type="match status" value="1"/>
</dbReference>
<dbReference type="Gene3D" id="3.65.10.10">
    <property type="entry name" value="Enolpyruvate transferase domain"/>
    <property type="match status" value="1"/>
</dbReference>
<dbReference type="GO" id="GO:0016765">
    <property type="term" value="F:transferase activity, transferring alkyl or aryl (other than methyl) groups"/>
    <property type="evidence" value="ECO:0007669"/>
    <property type="project" value="InterPro"/>
</dbReference>
<organism evidence="3 4">
    <name type="scientific">Thermodesulfobacterium geofontis</name>
    <dbReference type="NCBI Taxonomy" id="1295609"/>
    <lineage>
        <taxon>Bacteria</taxon>
        <taxon>Pseudomonadati</taxon>
        <taxon>Thermodesulfobacteriota</taxon>
        <taxon>Thermodesulfobacteria</taxon>
        <taxon>Thermodesulfobacteriales</taxon>
        <taxon>Thermodesulfobacteriaceae</taxon>
        <taxon>Thermodesulfobacterium</taxon>
    </lineage>
</organism>